<reference evidence="2" key="1">
    <citation type="submission" date="2015-01" db="EMBL/GenBank/DDBJ databases">
        <authorList>
            <person name="Aksoy S."/>
            <person name="Warren W."/>
            <person name="Wilson R.K."/>
        </authorList>
    </citation>
    <scope>NUCLEOTIDE SEQUENCE [LARGE SCALE GENOMIC DNA]</scope>
    <source>
        <strain evidence="2">IAEA</strain>
    </source>
</reference>
<keyword evidence="2" id="KW-1185">Reference proteome</keyword>
<dbReference type="AlphaFoldDB" id="A0A1B0BTE9"/>
<protein>
    <submittedName>
        <fullName evidence="1">Uncharacterized protein</fullName>
    </submittedName>
</protein>
<reference evidence="1" key="2">
    <citation type="submission" date="2020-05" db="UniProtKB">
        <authorList>
            <consortium name="EnsemblMetazoa"/>
        </authorList>
    </citation>
    <scope>IDENTIFICATION</scope>
    <source>
        <strain evidence="1">IAEA</strain>
    </source>
</reference>
<accession>A0A1B0BTE9</accession>
<dbReference type="VEuPathDB" id="VectorBase:GPPI039932"/>
<proteinExistence type="predicted"/>
<dbReference type="EnsemblMetazoa" id="GPPI039932-RA">
    <property type="protein sequence ID" value="GPPI039932-PA"/>
    <property type="gene ID" value="GPPI039932"/>
</dbReference>
<sequence>MSDQLKQTLLAVIRSNAESIEYMQALLEDAHDLEGSLEDMKLWSAKYKTMVDLNEKARVEDVLSQVKQAIEILKSKVLSIFSVFLSNAEYAKNLGLFEI</sequence>
<organism evidence="1 2">
    <name type="scientific">Glossina palpalis gambiensis</name>
    <dbReference type="NCBI Taxonomy" id="67801"/>
    <lineage>
        <taxon>Eukaryota</taxon>
        <taxon>Metazoa</taxon>
        <taxon>Ecdysozoa</taxon>
        <taxon>Arthropoda</taxon>
        <taxon>Hexapoda</taxon>
        <taxon>Insecta</taxon>
        <taxon>Pterygota</taxon>
        <taxon>Neoptera</taxon>
        <taxon>Endopterygota</taxon>
        <taxon>Diptera</taxon>
        <taxon>Brachycera</taxon>
        <taxon>Muscomorpha</taxon>
        <taxon>Hippoboscoidea</taxon>
        <taxon>Glossinidae</taxon>
        <taxon>Glossina</taxon>
    </lineage>
</organism>
<name>A0A1B0BTE9_9MUSC</name>
<evidence type="ECO:0000313" key="2">
    <source>
        <dbReference type="Proteomes" id="UP000092460"/>
    </source>
</evidence>
<dbReference type="Proteomes" id="UP000092460">
    <property type="component" value="Unassembled WGS sequence"/>
</dbReference>
<evidence type="ECO:0000313" key="1">
    <source>
        <dbReference type="EnsemblMetazoa" id="GPPI039932-PA"/>
    </source>
</evidence>
<dbReference type="EMBL" id="JXJN01020121">
    <property type="status" value="NOT_ANNOTATED_CDS"/>
    <property type="molecule type" value="Genomic_DNA"/>
</dbReference>